<name>A0A2S6I556_9BACT</name>
<accession>A0A2S6I556</accession>
<comment type="caution">
    <text evidence="2">The sequence shown here is derived from an EMBL/GenBank/DDBJ whole genome shotgun (WGS) entry which is preliminary data.</text>
</comment>
<keyword evidence="3" id="KW-1185">Reference proteome</keyword>
<gene>
    <name evidence="2" type="ORF">CLV84_3221</name>
</gene>
<evidence type="ECO:0000256" key="1">
    <source>
        <dbReference type="SAM" id="SignalP"/>
    </source>
</evidence>
<feature type="chain" id="PRO_5015515730" evidence="1">
    <location>
        <begin position="21"/>
        <end position="194"/>
    </location>
</feature>
<dbReference type="Proteomes" id="UP000237662">
    <property type="component" value="Unassembled WGS sequence"/>
</dbReference>
<keyword evidence="1" id="KW-0732">Signal</keyword>
<organism evidence="2 3">
    <name type="scientific">Neolewinella xylanilytica</name>
    <dbReference type="NCBI Taxonomy" id="1514080"/>
    <lineage>
        <taxon>Bacteria</taxon>
        <taxon>Pseudomonadati</taxon>
        <taxon>Bacteroidota</taxon>
        <taxon>Saprospiria</taxon>
        <taxon>Saprospirales</taxon>
        <taxon>Lewinellaceae</taxon>
        <taxon>Neolewinella</taxon>
    </lineage>
</organism>
<sequence>MLRTLLPALLSLFLTTALQAQFEPDLSGIWTGTLYQNEGGIADRFDLYFDLEQIGPVVKGKAYVQLGDLHAEMRLSGYQTGSGSWRITESEILRNNKAGLEVSWCMKDYELRLAYRDGNLVLNGPWWGSSEYGRCIPGSITLRREAKVASFLLRGEHPVDIQPHGQIHYGYYALHGRLPIRSDEHTVTGAGAAG</sequence>
<proteinExistence type="predicted"/>
<dbReference type="AlphaFoldDB" id="A0A2S6I556"/>
<evidence type="ECO:0000313" key="2">
    <source>
        <dbReference type="EMBL" id="PPK86298.1"/>
    </source>
</evidence>
<evidence type="ECO:0000313" key="3">
    <source>
        <dbReference type="Proteomes" id="UP000237662"/>
    </source>
</evidence>
<reference evidence="2 3" key="1">
    <citation type="submission" date="2018-02" db="EMBL/GenBank/DDBJ databases">
        <title>Genomic Encyclopedia of Archaeal and Bacterial Type Strains, Phase II (KMG-II): from individual species to whole genera.</title>
        <authorList>
            <person name="Goeker M."/>
        </authorList>
    </citation>
    <scope>NUCLEOTIDE SEQUENCE [LARGE SCALE GENOMIC DNA]</scope>
    <source>
        <strain evidence="2 3">DSM 29526</strain>
    </source>
</reference>
<feature type="signal peptide" evidence="1">
    <location>
        <begin position="1"/>
        <end position="20"/>
    </location>
</feature>
<protein>
    <submittedName>
        <fullName evidence="2">Uncharacterized protein</fullName>
    </submittedName>
</protein>
<dbReference type="EMBL" id="PTJC01000006">
    <property type="protein sequence ID" value="PPK86298.1"/>
    <property type="molecule type" value="Genomic_DNA"/>
</dbReference>